<dbReference type="Proteomes" id="UP000306402">
    <property type="component" value="Unassembled WGS sequence"/>
</dbReference>
<evidence type="ECO:0000313" key="2">
    <source>
        <dbReference type="Proteomes" id="UP000306402"/>
    </source>
</evidence>
<organism evidence="1 2">
    <name type="scientific">Dyadobacter luticola</name>
    <dbReference type="NCBI Taxonomy" id="1979387"/>
    <lineage>
        <taxon>Bacteria</taxon>
        <taxon>Pseudomonadati</taxon>
        <taxon>Bacteroidota</taxon>
        <taxon>Cytophagia</taxon>
        <taxon>Cytophagales</taxon>
        <taxon>Spirosomataceae</taxon>
        <taxon>Dyadobacter</taxon>
    </lineage>
</organism>
<keyword evidence="2" id="KW-1185">Reference proteome</keyword>
<dbReference type="RefSeq" id="WP_138365536.1">
    <property type="nucleotide sequence ID" value="NZ_VCEJ01000004.1"/>
</dbReference>
<reference evidence="1 2" key="1">
    <citation type="submission" date="2019-05" db="EMBL/GenBank/DDBJ databases">
        <authorList>
            <person name="Qu J.-H."/>
        </authorList>
    </citation>
    <scope>NUCLEOTIDE SEQUENCE [LARGE SCALE GENOMIC DNA]</scope>
    <source>
        <strain evidence="1 2">T17</strain>
    </source>
</reference>
<dbReference type="OrthoDB" id="798296at2"/>
<dbReference type="AlphaFoldDB" id="A0A5R9KV49"/>
<proteinExistence type="predicted"/>
<sequence>MKLTINIDEENFLKATQLAKADGDTVEHIIENFLKKMLDDRYQNAFPTSKEKSESSEVNAKLSAIETIARLQREAGLKPTPDFDEKEDFRNHIIRKHA</sequence>
<accession>A0A5R9KV49</accession>
<dbReference type="EMBL" id="VCEJ01000004">
    <property type="protein sequence ID" value="TLV00156.1"/>
    <property type="molecule type" value="Genomic_DNA"/>
</dbReference>
<evidence type="ECO:0000313" key="1">
    <source>
        <dbReference type="EMBL" id="TLV00156.1"/>
    </source>
</evidence>
<dbReference type="InterPro" id="IPR045944">
    <property type="entry name" value="DUF6364"/>
</dbReference>
<protein>
    <submittedName>
        <fullName evidence="1">Uncharacterized protein</fullName>
    </submittedName>
</protein>
<comment type="caution">
    <text evidence="1">The sequence shown here is derived from an EMBL/GenBank/DDBJ whole genome shotgun (WGS) entry which is preliminary data.</text>
</comment>
<name>A0A5R9KV49_9BACT</name>
<dbReference type="Pfam" id="PF19891">
    <property type="entry name" value="DUF6364"/>
    <property type="match status" value="1"/>
</dbReference>
<gene>
    <name evidence="1" type="ORF">FEN17_11655</name>
</gene>